<dbReference type="SUPFAM" id="SSF46785">
    <property type="entry name" value="Winged helix' DNA-binding domain"/>
    <property type="match status" value="1"/>
</dbReference>
<sequence length="240" mass="26528">MATTTESLRSEIEASDVGLVDFLRTSGPQGVTEIAAAMKVTATAVRQRLVRLQALGDVERATHRSGRGRPTHLYSLTQQGRRRAGSNFTDLAMVLWEELRTIENAEVRRGLLSRLSKRMAGMYQQELGGQFDPDQPLADRMESVAELFKKRKVPFEVRLKTVASLNGEEVFGEVQLPMLEAQACPYPDLAEHDRGICSLEKMVFSELLGSSVKLATCRLDGDNCCTFQPSQSPLPESPAT</sequence>
<keyword evidence="2" id="KW-1185">Reference proteome</keyword>
<gene>
    <name evidence="1" type="ordered locus">Psta_4546</name>
</gene>
<protein>
    <submittedName>
        <fullName evidence="1">Putative transcriptional regulator</fullName>
    </submittedName>
</protein>
<dbReference type="Gene3D" id="1.10.10.10">
    <property type="entry name" value="Winged helix-like DNA-binding domain superfamily/Winged helix DNA-binding domain"/>
    <property type="match status" value="1"/>
</dbReference>
<dbReference type="AlphaFoldDB" id="D2R6Y5"/>
<dbReference type="HOGENOM" id="CLU_078469_3_0_0"/>
<dbReference type="InterPro" id="IPR036390">
    <property type="entry name" value="WH_DNA-bd_sf"/>
</dbReference>
<evidence type="ECO:0000313" key="2">
    <source>
        <dbReference type="Proteomes" id="UP000001887"/>
    </source>
</evidence>
<dbReference type="EMBL" id="CP001848">
    <property type="protein sequence ID" value="ADB19188.1"/>
    <property type="molecule type" value="Genomic_DNA"/>
</dbReference>
<dbReference type="eggNOG" id="COG2345">
    <property type="taxonomic scope" value="Bacteria"/>
</dbReference>
<name>D2R6Y5_PIRSD</name>
<dbReference type="STRING" id="530564.Psta_4546"/>
<accession>D2R6Y5</accession>
<proteinExistence type="predicted"/>
<dbReference type="Proteomes" id="UP000001887">
    <property type="component" value="Chromosome"/>
</dbReference>
<dbReference type="KEGG" id="psl:Psta_4546"/>
<organism evidence="1 2">
    <name type="scientific">Pirellula staleyi (strain ATCC 27377 / DSM 6068 / ICPB 4128)</name>
    <name type="common">Pirella staleyi</name>
    <dbReference type="NCBI Taxonomy" id="530564"/>
    <lineage>
        <taxon>Bacteria</taxon>
        <taxon>Pseudomonadati</taxon>
        <taxon>Planctomycetota</taxon>
        <taxon>Planctomycetia</taxon>
        <taxon>Pirellulales</taxon>
        <taxon>Pirellulaceae</taxon>
        <taxon>Pirellula</taxon>
    </lineage>
</organism>
<reference evidence="1 2" key="1">
    <citation type="journal article" date="2009" name="Stand. Genomic Sci.">
        <title>Complete genome sequence of Pirellula staleyi type strain (ATCC 27377).</title>
        <authorList>
            <person name="Clum A."/>
            <person name="Tindall B.J."/>
            <person name="Sikorski J."/>
            <person name="Ivanova N."/>
            <person name="Mavrommatis K."/>
            <person name="Lucas S."/>
            <person name="Glavina del Rio T."/>
            <person name="Nolan M."/>
            <person name="Chen F."/>
            <person name="Tice H."/>
            <person name="Pitluck S."/>
            <person name="Cheng J.F."/>
            <person name="Chertkov O."/>
            <person name="Brettin T."/>
            <person name="Han C."/>
            <person name="Detter J.C."/>
            <person name="Kuske C."/>
            <person name="Bruce D."/>
            <person name="Goodwin L."/>
            <person name="Ovchinikova G."/>
            <person name="Pati A."/>
            <person name="Mikhailova N."/>
            <person name="Chen A."/>
            <person name="Palaniappan K."/>
            <person name="Land M."/>
            <person name="Hauser L."/>
            <person name="Chang Y.J."/>
            <person name="Jeffries C.D."/>
            <person name="Chain P."/>
            <person name="Rohde M."/>
            <person name="Goker M."/>
            <person name="Bristow J."/>
            <person name="Eisen J.A."/>
            <person name="Markowitz V."/>
            <person name="Hugenholtz P."/>
            <person name="Kyrpides N.C."/>
            <person name="Klenk H.P."/>
            <person name="Lapidus A."/>
        </authorList>
    </citation>
    <scope>NUCLEOTIDE SEQUENCE [LARGE SCALE GENOMIC DNA]</scope>
    <source>
        <strain evidence="2">ATCC 27377 / DSM 6068 / ICPB 4128</strain>
    </source>
</reference>
<evidence type="ECO:0000313" key="1">
    <source>
        <dbReference type="EMBL" id="ADB19188.1"/>
    </source>
</evidence>
<dbReference type="InterPro" id="IPR036388">
    <property type="entry name" value="WH-like_DNA-bd_sf"/>
</dbReference>